<feature type="compositionally biased region" description="Low complexity" evidence="10">
    <location>
        <begin position="2435"/>
        <end position="2446"/>
    </location>
</feature>
<dbReference type="Gene3D" id="2.60.120.260">
    <property type="entry name" value="Galactose-binding domain-like"/>
    <property type="match status" value="2"/>
</dbReference>
<feature type="region of interest" description="Disordered" evidence="10">
    <location>
        <begin position="2346"/>
        <end position="2374"/>
    </location>
</feature>
<dbReference type="PROSITE" id="PS50923">
    <property type="entry name" value="SUSHI"/>
    <property type="match status" value="1"/>
</dbReference>
<feature type="region of interest" description="Disordered" evidence="10">
    <location>
        <begin position="1023"/>
        <end position="1159"/>
    </location>
</feature>
<dbReference type="STRING" id="1169540.A0A0G4H2A6"/>
<comment type="similarity">
    <text evidence="2">Belongs to the fucolectin family.</text>
</comment>
<evidence type="ECO:0000256" key="5">
    <source>
        <dbReference type="ARBA" id="ARBA00022729"/>
    </source>
</evidence>
<dbReference type="PANTHER" id="PTHR45713:SF6">
    <property type="entry name" value="F5_8 TYPE C DOMAIN-CONTAINING PROTEIN"/>
    <property type="match status" value="1"/>
</dbReference>
<feature type="compositionally biased region" description="Low complexity" evidence="10">
    <location>
        <begin position="1024"/>
        <end position="1068"/>
    </location>
</feature>
<feature type="compositionally biased region" description="Basic and acidic residues" evidence="10">
    <location>
        <begin position="2346"/>
        <end position="2373"/>
    </location>
</feature>
<proteinExistence type="inferred from homology"/>
<feature type="transmembrane region" description="Helical" evidence="11">
    <location>
        <begin position="2824"/>
        <end position="2854"/>
    </location>
</feature>
<evidence type="ECO:0000313" key="13">
    <source>
        <dbReference type="EMBL" id="CEM37770.1"/>
    </source>
</evidence>
<evidence type="ECO:0000259" key="12">
    <source>
        <dbReference type="PROSITE" id="PS50923"/>
    </source>
</evidence>
<evidence type="ECO:0000256" key="6">
    <source>
        <dbReference type="ARBA" id="ARBA00022734"/>
    </source>
</evidence>
<feature type="region of interest" description="Disordered" evidence="10">
    <location>
        <begin position="258"/>
        <end position="291"/>
    </location>
</feature>
<evidence type="ECO:0000256" key="11">
    <source>
        <dbReference type="SAM" id="Phobius"/>
    </source>
</evidence>
<name>A0A0G4H2A6_VITBC</name>
<keyword evidence="4" id="KW-0479">Metal-binding</keyword>
<keyword evidence="11" id="KW-0472">Membrane</keyword>
<evidence type="ECO:0000313" key="14">
    <source>
        <dbReference type="Proteomes" id="UP000041254"/>
    </source>
</evidence>
<organism evidence="13 14">
    <name type="scientific">Vitrella brassicaformis (strain CCMP3155)</name>
    <dbReference type="NCBI Taxonomy" id="1169540"/>
    <lineage>
        <taxon>Eukaryota</taxon>
        <taxon>Sar</taxon>
        <taxon>Alveolata</taxon>
        <taxon>Colpodellida</taxon>
        <taxon>Vitrellaceae</taxon>
        <taxon>Vitrella</taxon>
    </lineage>
</organism>
<evidence type="ECO:0000256" key="2">
    <source>
        <dbReference type="ARBA" id="ARBA00010147"/>
    </source>
</evidence>
<dbReference type="InterPro" id="IPR000436">
    <property type="entry name" value="Sushi_SCR_CCP_dom"/>
</dbReference>
<dbReference type="InParanoid" id="A0A0G4H2A6"/>
<feature type="compositionally biased region" description="Low complexity" evidence="10">
    <location>
        <begin position="1085"/>
        <end position="1098"/>
    </location>
</feature>
<dbReference type="OrthoDB" id="8961654at2759"/>
<keyword evidence="9" id="KW-1015">Disulfide bond</keyword>
<evidence type="ECO:0000256" key="1">
    <source>
        <dbReference type="ARBA" id="ARBA00002219"/>
    </source>
</evidence>
<evidence type="ECO:0000256" key="8">
    <source>
        <dbReference type="ARBA" id="ARBA00022837"/>
    </source>
</evidence>
<reference evidence="13 14" key="1">
    <citation type="submission" date="2014-11" db="EMBL/GenBank/DDBJ databases">
        <authorList>
            <person name="Zhu J."/>
            <person name="Qi W."/>
            <person name="Song R."/>
        </authorList>
    </citation>
    <scope>NUCLEOTIDE SEQUENCE [LARGE SCALE GENOMIC DNA]</scope>
</reference>
<dbReference type="InterPro" id="IPR051941">
    <property type="entry name" value="BG_Antigen-Binding_Lectin"/>
</dbReference>
<dbReference type="Pfam" id="PF22633">
    <property type="entry name" value="F5_F8_type_C_2"/>
    <property type="match status" value="2"/>
</dbReference>
<accession>A0A0G4H2A6</accession>
<feature type="compositionally biased region" description="Basic and acidic residues" evidence="10">
    <location>
        <begin position="1109"/>
        <end position="1124"/>
    </location>
</feature>
<dbReference type="EMBL" id="CDMY01000954">
    <property type="protein sequence ID" value="CEM37770.1"/>
    <property type="molecule type" value="Genomic_DNA"/>
</dbReference>
<keyword evidence="11" id="KW-1133">Transmembrane helix</keyword>
<evidence type="ECO:0000256" key="9">
    <source>
        <dbReference type="ARBA" id="ARBA00023157"/>
    </source>
</evidence>
<dbReference type="SMART" id="SM00032">
    <property type="entry name" value="CCP"/>
    <property type="match status" value="2"/>
</dbReference>
<keyword evidence="7" id="KW-0677">Repeat</keyword>
<keyword evidence="8" id="KW-0106">Calcium</keyword>
<dbReference type="GO" id="GO:0010185">
    <property type="term" value="P:regulation of cellular defense response"/>
    <property type="evidence" value="ECO:0007669"/>
    <property type="project" value="UniProtKB-ARBA"/>
</dbReference>
<feature type="domain" description="Sushi" evidence="12">
    <location>
        <begin position="1649"/>
        <end position="1713"/>
    </location>
</feature>
<dbReference type="InterPro" id="IPR011936">
    <property type="entry name" value="Myxo_disulph_rpt"/>
</dbReference>
<dbReference type="Proteomes" id="UP000041254">
    <property type="component" value="Unassembled WGS sequence"/>
</dbReference>
<dbReference type="GO" id="GO:0042806">
    <property type="term" value="F:fucose binding"/>
    <property type="evidence" value="ECO:0007669"/>
    <property type="project" value="UniProtKB-ARBA"/>
</dbReference>
<dbReference type="VEuPathDB" id="CryptoDB:Vbra_19378"/>
<dbReference type="InterPro" id="IPR008979">
    <property type="entry name" value="Galactose-bd-like_sf"/>
</dbReference>
<dbReference type="GO" id="GO:0046872">
    <property type="term" value="F:metal ion binding"/>
    <property type="evidence" value="ECO:0007669"/>
    <property type="project" value="UniProtKB-KW"/>
</dbReference>
<keyword evidence="14" id="KW-1185">Reference proteome</keyword>
<evidence type="ECO:0000256" key="3">
    <source>
        <dbReference type="ARBA" id="ARBA00011233"/>
    </source>
</evidence>
<dbReference type="SUPFAM" id="SSF49785">
    <property type="entry name" value="Galactose-binding domain-like"/>
    <property type="match status" value="2"/>
</dbReference>
<feature type="compositionally biased region" description="Basic and acidic residues" evidence="10">
    <location>
        <begin position="1134"/>
        <end position="1144"/>
    </location>
</feature>
<comment type="function">
    <text evidence="1">Acts as a defensive agent. Recognizes blood group fucosylated oligosaccharides including A, B, H and Lewis B-type antigens. Does not recognize Lewis A antigen and has low affinity for monovalent haptens.</text>
</comment>
<keyword evidence="11" id="KW-0812">Transmembrane</keyword>
<feature type="region of interest" description="Disordered" evidence="10">
    <location>
        <begin position="721"/>
        <end position="743"/>
    </location>
</feature>
<keyword evidence="5" id="KW-0732">Signal</keyword>
<feature type="compositionally biased region" description="Basic and acidic residues" evidence="10">
    <location>
        <begin position="729"/>
        <end position="739"/>
    </location>
</feature>
<dbReference type="GO" id="GO:0001868">
    <property type="term" value="P:regulation of complement activation, lectin pathway"/>
    <property type="evidence" value="ECO:0007669"/>
    <property type="project" value="UniProtKB-ARBA"/>
</dbReference>
<evidence type="ECO:0000256" key="10">
    <source>
        <dbReference type="SAM" id="MobiDB-lite"/>
    </source>
</evidence>
<dbReference type="SMART" id="SM00607">
    <property type="entry name" value="FTP"/>
    <property type="match status" value="2"/>
</dbReference>
<dbReference type="PANTHER" id="PTHR45713">
    <property type="entry name" value="FTP DOMAIN-CONTAINING PROTEIN"/>
    <property type="match status" value="1"/>
</dbReference>
<evidence type="ECO:0000256" key="7">
    <source>
        <dbReference type="ARBA" id="ARBA00022737"/>
    </source>
</evidence>
<sequence length="2886" mass="317093">MIQCAKNYYAASGEDPDYIKCNDGKWSAFLLVCMENCKGLPRYEFRYVATPIESPSGTAPVYRHNARFNVTCAPGFGRIEGPAEGWEVIKCIDGGYVQKTLRCGKDCEGEFPYKEGYIFSAPAGHMPYYYDQPPWESRNASANASTPTGFIGQQQQLTPIAWGPNMIQKGATDKCVSHSGARSSSTTTVSPQLECALDGASQLSAADETLPWPQHPPHSFFEHARELHVIWLDQPSQRGLSTGQTPSHMRNVAVKRHAYQSSTQKEASASRAVDGNRNTDFRSESCAETDPNWPEANPWWYVDLNETNDVNNVVIYADSVKFRDLIGAMVYVGMSSVHYSNNTLCGTVHENTTAVIGLTCNTTVSGRYVWIVNGLGGQQQSNSFCVRSRHMRVADRVYLASGKTAFQEPHTDRGQDWSPQHAIDGDYTTIDEGGSCAHTSDLQPSDAPWWAVDLGDERTIDVVRVFTRDPTTKWNERLWGVQVRIGPSRNWKDNDLCGSLPSPMANSSAQQMWYDIGCDMQGQFVFLVGGKEQTANDMNDGILDVCEVEVYGPCGDGYLAPIAYEECDDKNVLSDDGCSYDCKVEPGWFCTNPRGLDKPSVCMRTGVADQTIPSPISFLQADPAVKTNSLGRPVPGDCVPDATRHKQCQDDCAKIGGILSSVEAHPNACCPKACGTCGGEDCYDRPGRYDCCAGSIEDKEDMCEATDKPPCLIEGDTHIRLSTTPQPTKEPEGETKQPVERPVSPVQVGVTKTDKRDWVTVKTSSFPNPVVIGGLPDMRGPDEAVVRIRNVKPGSFELKLDEPAPCSDQIHGETPIDWMVVEAGVYPLDTEMGLTVAAGTVPVAGDKKFVQVAFPPEASFTDAPILLVQVQSYTSGRVFVKQRVKGLSSSGFEVALETQGESLADPKNEANFGQEVLGWVAFSYPQKGVLEVKELKAAIIAGITPAEVDEKPYKINFGASMPDAHLFASIVTYNGWDAAQLRVAKQDEQGAEIFIQEETCSPLVLPHPNREKVSWMAMGALESTPLTTTQTPTTQVPTTTAPPAATTQAPSFETPQQEGQPPTTQAPGEEQAENEGNQTSPTGPPEAGAPANETAAPPEEVPEGTHPFNKTEEEEKLDERKQELEANESEEGAESEKTAKKPENETAAVAPPHVLPSECQRSPRLHKACIEACEDIGGLLSQSAPNPNACCPKTCGTCGSNDCEKRRGGPDSCCPAKIVAAGKICGQDTDKPPCLIAVEGASANETTGERNRTDLEGKPEIEPPKEPVWLFDYARASHDPGPLIPDGTIRKVQCRQSVGYRTYQGMEPEAQITCIDGVWTFLPLMCKRDCPLLYLAKNENDPGPGDDTVYIPYQFELKDPAQSMKYVKTGDSDQELPVHGVSITLRCRDSDIPGQAWHAVVGVDGPNAGVDDAFGRMKCVNGEWSAITLVCAKECSKTDFLELVPANAWAMSGLMTDATALPPEGGLWDSALAETFLHGSILSIACNTDSSPVYKCTTAEGLESGENVTEVVVPEAKKPPNTVLTNETIVCKNGTFTPTTMRCERMCELLPLEKRVQQSNGYLVKTLIDPYYLARASCRAGAHNGLAPGSTTPPDVPIRLECQPGYSPSVGSALALQGKHSVGMGISQAFEEILCEDGAWSQVTLDCRADCGEPPLLTPAEAYDVRGEGVTHGSFRDIQCAEGYTPGVKGTAAATTIHCHDGQWTMNRIVCYKNCPEYGTSVPMDNTRMKWSYETSLRIQRKVEGAAQEQESDGTAAGSAANATQFIDQGNDNATTNNTHGSGAAANESEIDEMAHGSLVRVWCDPDGGYYHHRDPQAFMHLICFDGEHTRPDPLLSLVLPLECRRACDRTPEETYGMTAENGYRTLDEETSTSESTMYHGTLRKIGCLTSTHTAEVNFDAKSSGADKWPGEMIETAAHDEAGQWDPIDVLECDDGEWVDRNLQCWRKCPEYKPPNPERYQVLVPEGETIPFKKFPTVAHGTRRQIQCNAKRITSGTLKGFRSGFYSPQMMLQFGPLFLDKKIGEKAQMVECKDGEFDTTTLDCQKMCPSIGDKMQELCRDFYLQLGPADQDEMGPCKGKGGKAKNDCINARCKDLKAAHTPYRIIKSLIDPDTATTKIVGDPDPTKMDTFPHFSRKPADVHLVICDESKGYAPTHRAVVDLSDPEHDPFASSIVGAIDCYDGQWSDLPFRCKKGCKGPFDSEQTSNIKTVIMGGEVDITTVGGEAVWFKKMAALQIDGAIAHNFTGGPFDDTLDDQDYYYYPSADVVDVHDLMDALDTDELSWRNQTSNDATVPSSFREALSALQDKSSSSRRRYSSCSCDAEKKTLMSLDSEISRFRTDIQRLKDQAKKSREEREKIERERARRAGAEQHKGQFGVPYSTAELKSARKYTGPLNTRMWRRLKKDYFGMDYVINKNSKTTKSFIQEESTEETLTHQQQQQKADPRTFLQTEHTQTQTLTQPYPARIRCRRRYGQRKVCNECCPERYKAQIAQKRGAKESLSAEKATVVKKAQEAAAVLNALKSKSWGLINDGFHIMWGPAKKTTEGRPIFQLTDHKFIPQETIEETYASQKAKVTSQNCIDGGTSVHVAGRSSPVALRHVRVGDRVLSWRPTSRGGKGQPTYAEVYFRRSYSKTWARATTLAVGKFLPPLVLSPNHRLPVCRPRGHNSSVALSWSRYGDDICEDIIGRLGDAGSYILRHVAAHEVLAGDVLVTVNHSSLVARGMEVSAALQHRGFELVHTTTGYMLAGGAVVTDSDEPLDEFVPWSFINNLDARLLYELWGRDGVEGAWFQTFWRAVAAYDEGMQATVRDVLHSLRPFVPFPVIYAVSLSAALLFWLCIFGIFAVPLLIVIVACRYTSSCRKYVRDRRSIAMWLAKLFRIKAKAA</sequence>
<comment type="subunit">
    <text evidence="3">Homotrimer.</text>
</comment>
<protein>
    <recommendedName>
        <fullName evidence="12">Sushi domain-containing protein</fullName>
    </recommendedName>
</protein>
<gene>
    <name evidence="13" type="ORF">Vbra_19378</name>
</gene>
<evidence type="ECO:0000256" key="4">
    <source>
        <dbReference type="ARBA" id="ARBA00022723"/>
    </source>
</evidence>
<dbReference type="Gene3D" id="2.170.16.10">
    <property type="entry name" value="Hedgehog/Intein (Hint) domain"/>
    <property type="match status" value="1"/>
</dbReference>
<dbReference type="InterPro" id="IPR006585">
    <property type="entry name" value="FTP1"/>
</dbReference>
<keyword evidence="6" id="KW-0430">Lectin</keyword>
<dbReference type="NCBIfam" id="TIGR02232">
    <property type="entry name" value="myxo_disulf_rpt"/>
    <property type="match status" value="1"/>
</dbReference>
<feature type="region of interest" description="Disordered" evidence="10">
    <location>
        <begin position="2424"/>
        <end position="2446"/>
    </location>
</feature>